<evidence type="ECO:0000259" key="3">
    <source>
        <dbReference type="Pfam" id="PF16002"/>
    </source>
</evidence>
<feature type="compositionally biased region" description="Polar residues" evidence="1">
    <location>
        <begin position="251"/>
        <end position="265"/>
    </location>
</feature>
<evidence type="ECO:0000313" key="4">
    <source>
        <dbReference type="Proteomes" id="UP000694865"/>
    </source>
</evidence>
<dbReference type="InterPro" id="IPR054537">
    <property type="entry name" value="HECA_N"/>
</dbReference>
<evidence type="ECO:0000256" key="1">
    <source>
        <dbReference type="SAM" id="MobiDB-lite"/>
    </source>
</evidence>
<dbReference type="PANTHER" id="PTHR13425">
    <property type="entry name" value="HEADCASE PROTEIN"/>
    <property type="match status" value="1"/>
</dbReference>
<evidence type="ECO:0000313" key="5">
    <source>
        <dbReference type="RefSeq" id="XP_002733648.1"/>
    </source>
</evidence>
<feature type="compositionally biased region" description="Polar residues" evidence="1">
    <location>
        <begin position="189"/>
        <end position="206"/>
    </location>
</feature>
<dbReference type="InterPro" id="IPR031947">
    <property type="entry name" value="Headcase_mid"/>
</dbReference>
<feature type="region of interest" description="Disordered" evidence="1">
    <location>
        <begin position="142"/>
        <end position="265"/>
    </location>
</feature>
<protein>
    <submittedName>
        <fullName evidence="5">Headcase protein-like</fullName>
    </submittedName>
</protein>
<reference evidence="5" key="1">
    <citation type="submission" date="2025-08" db="UniProtKB">
        <authorList>
            <consortium name="RefSeq"/>
        </authorList>
    </citation>
    <scope>IDENTIFICATION</scope>
    <source>
        <tissue evidence="5">Testes</tissue>
    </source>
</reference>
<sequence length="482" mass="54596">MPYSKGERTKLKNQQFREQQKQQYEDEKVDDNTEQNVTNDIECCVPTVCLMNGEPVNIHDPDEVAKVVCNNPGCDIGNYMHKCCFAAWEDEVLTYLRSSGRARSWSEKQRRQNLWTKKGFDLAWKACSCKCSKGHLRKDLDWIPPKIPDGQRKVRRKKKSGDRPTIGMLGSSVKKSQPLVGGLGARFQRQGSTSSTENYSPPSSGDTMRRKTSNVTFEFPPPIGNFNNELRNGYHLGSQSNIRGRSSSSSPTDENVSGIRSFTSPGSTNAKHIGILNNNSKHSPGVHFLRRLDFTSFQSALPKHKFNAYHIRMEEDVNDDIRAFILSTLSTYETTYIICTLCGQQLPVFDKYPLIDGTFFLTPQRHTDGCLQVFFDNKPLHLSAVCVNCLEGAQIIICRGCKTRWDGSHHQLGTMYKYDIFAARPCCSSRLACKHCGQPVIDIRQATNYYSDYSQNIQCPHCSVSDFHFVKPLSSYELIQHP</sequence>
<accession>A0ABM0GN66</accession>
<feature type="domain" description="Headcase N-terminal" evidence="2">
    <location>
        <begin position="42"/>
        <end position="142"/>
    </location>
</feature>
<dbReference type="PANTHER" id="PTHR13425:SF3">
    <property type="entry name" value="HEADCASE PROTEIN HOMOLOG"/>
    <property type="match status" value="1"/>
</dbReference>
<dbReference type="RefSeq" id="XP_002733648.1">
    <property type="nucleotide sequence ID" value="XM_002733602.2"/>
</dbReference>
<feature type="domain" description="Headcase middle" evidence="3">
    <location>
        <begin position="281"/>
        <end position="473"/>
    </location>
</feature>
<feature type="compositionally biased region" description="Low complexity" evidence="1">
    <location>
        <begin position="237"/>
        <end position="250"/>
    </location>
</feature>
<proteinExistence type="predicted"/>
<evidence type="ECO:0000259" key="2">
    <source>
        <dbReference type="Pfam" id="PF15353"/>
    </source>
</evidence>
<dbReference type="GeneID" id="100371101"/>
<name>A0ABM0GN66_SACKO</name>
<dbReference type="Pfam" id="PF16002">
    <property type="entry name" value="Headcase"/>
    <property type="match status" value="1"/>
</dbReference>
<dbReference type="InterPro" id="IPR026066">
    <property type="entry name" value="Headcase"/>
</dbReference>
<organism evidence="4 5">
    <name type="scientific">Saccoglossus kowalevskii</name>
    <name type="common">Acorn worm</name>
    <dbReference type="NCBI Taxonomy" id="10224"/>
    <lineage>
        <taxon>Eukaryota</taxon>
        <taxon>Metazoa</taxon>
        <taxon>Hemichordata</taxon>
        <taxon>Enteropneusta</taxon>
        <taxon>Harrimaniidae</taxon>
        <taxon>Saccoglossus</taxon>
    </lineage>
</organism>
<dbReference type="Proteomes" id="UP000694865">
    <property type="component" value="Unplaced"/>
</dbReference>
<keyword evidence="4" id="KW-1185">Reference proteome</keyword>
<gene>
    <name evidence="5" type="primary">LOC100371101</name>
</gene>
<feature type="compositionally biased region" description="Basic and acidic residues" evidence="1">
    <location>
        <begin position="1"/>
        <end position="10"/>
    </location>
</feature>
<feature type="region of interest" description="Disordered" evidence="1">
    <location>
        <begin position="1"/>
        <end position="33"/>
    </location>
</feature>
<dbReference type="Pfam" id="PF15353">
    <property type="entry name" value="HECA_N"/>
    <property type="match status" value="1"/>
</dbReference>